<protein>
    <submittedName>
        <fullName evidence="2">Uncharacterized protein</fullName>
    </submittedName>
</protein>
<feature type="signal peptide" evidence="1">
    <location>
        <begin position="1"/>
        <end position="21"/>
    </location>
</feature>
<keyword evidence="1" id="KW-0732">Signal</keyword>
<dbReference type="EMBL" id="JBAMIC010000021">
    <property type="protein sequence ID" value="KAK7092928.1"/>
    <property type="molecule type" value="Genomic_DNA"/>
</dbReference>
<reference evidence="2 3" key="1">
    <citation type="submission" date="2024-02" db="EMBL/GenBank/DDBJ databases">
        <title>Chromosome-scale genome assembly of the rough periwinkle Littorina saxatilis.</title>
        <authorList>
            <person name="De Jode A."/>
            <person name="Faria R."/>
            <person name="Formenti G."/>
            <person name="Sims Y."/>
            <person name="Smith T.P."/>
            <person name="Tracey A."/>
            <person name="Wood J.M.D."/>
            <person name="Zagrodzka Z.B."/>
            <person name="Johannesson K."/>
            <person name="Butlin R.K."/>
            <person name="Leder E.H."/>
        </authorList>
    </citation>
    <scope>NUCLEOTIDE SEQUENCE [LARGE SCALE GENOMIC DNA]</scope>
    <source>
        <strain evidence="2">Snail1</strain>
        <tissue evidence="2">Muscle</tissue>
    </source>
</reference>
<name>A0AAN9G2G6_9CAEN</name>
<accession>A0AAN9G2G6</accession>
<evidence type="ECO:0000313" key="3">
    <source>
        <dbReference type="Proteomes" id="UP001374579"/>
    </source>
</evidence>
<organism evidence="2 3">
    <name type="scientific">Littorina saxatilis</name>
    <dbReference type="NCBI Taxonomy" id="31220"/>
    <lineage>
        <taxon>Eukaryota</taxon>
        <taxon>Metazoa</taxon>
        <taxon>Spiralia</taxon>
        <taxon>Lophotrochozoa</taxon>
        <taxon>Mollusca</taxon>
        <taxon>Gastropoda</taxon>
        <taxon>Caenogastropoda</taxon>
        <taxon>Littorinimorpha</taxon>
        <taxon>Littorinoidea</taxon>
        <taxon>Littorinidae</taxon>
        <taxon>Littorina</taxon>
    </lineage>
</organism>
<sequence length="90" mass="9750">MSGRVICLVLALCLCLTASHSQDQSSRSLNRMVGQQPLLFGRRGINPNMNSLFFGKRASAAQPSLEDLRTACSVLMSTYAQVVLSSETQS</sequence>
<dbReference type="AlphaFoldDB" id="A0AAN9G2G6"/>
<comment type="caution">
    <text evidence="2">The sequence shown here is derived from an EMBL/GenBank/DDBJ whole genome shotgun (WGS) entry which is preliminary data.</text>
</comment>
<keyword evidence="3" id="KW-1185">Reference proteome</keyword>
<proteinExistence type="predicted"/>
<feature type="chain" id="PRO_5043052522" evidence="1">
    <location>
        <begin position="22"/>
        <end position="90"/>
    </location>
</feature>
<evidence type="ECO:0000313" key="2">
    <source>
        <dbReference type="EMBL" id="KAK7092928.1"/>
    </source>
</evidence>
<dbReference type="Proteomes" id="UP001374579">
    <property type="component" value="Unassembled WGS sequence"/>
</dbReference>
<evidence type="ECO:0000256" key="1">
    <source>
        <dbReference type="SAM" id="SignalP"/>
    </source>
</evidence>
<gene>
    <name evidence="2" type="ORF">V1264_008603</name>
</gene>